<evidence type="ECO:0000256" key="2">
    <source>
        <dbReference type="SAM" id="MobiDB-lite"/>
    </source>
</evidence>
<feature type="compositionally biased region" description="Gly residues" evidence="2">
    <location>
        <begin position="181"/>
        <end position="200"/>
    </location>
</feature>
<feature type="region of interest" description="Disordered" evidence="2">
    <location>
        <begin position="1"/>
        <end position="35"/>
    </location>
</feature>
<dbReference type="AlphaFoldDB" id="A0A428NRV3"/>
<protein>
    <submittedName>
        <fullName evidence="3">Uncharacterized protein</fullName>
    </submittedName>
</protein>
<name>A0A428NRV3_9HYPO</name>
<proteinExistence type="predicted"/>
<feature type="compositionally biased region" description="Basic residues" evidence="2">
    <location>
        <begin position="1"/>
        <end position="14"/>
    </location>
</feature>
<dbReference type="OrthoDB" id="5104846at2759"/>
<keyword evidence="1" id="KW-0175">Coiled coil</keyword>
<feature type="region of interest" description="Disordered" evidence="2">
    <location>
        <begin position="163"/>
        <end position="212"/>
    </location>
</feature>
<keyword evidence="4" id="KW-1185">Reference proteome</keyword>
<evidence type="ECO:0000256" key="1">
    <source>
        <dbReference type="SAM" id="Coils"/>
    </source>
</evidence>
<comment type="caution">
    <text evidence="3">The sequence shown here is derived from an EMBL/GenBank/DDBJ whole genome shotgun (WGS) entry which is preliminary data.</text>
</comment>
<accession>A0A428NRV3</accession>
<sequence length="247" mass="27455">MGHSSKHSKSKGGRSKRDDGKRAGGREKTARPSITQLQALIANIEERQLSLARQHAEYTGLQEQAENFQERLEEAQYTLSLLSSTSLVAQQARGVVPMSAGPGQQIIDNESRRRHLRSEVANLPVSIDEYNRRAQAMAELISRNEEEIHNLQAQVDEIRAAEEAEAQAGWYPEREDPGWDGWPGSGGGYGGDDGDFGGGTNTLLLTTEHKPPPKLSIKNLRAGLRPMEVWEELIQRDIILKDPEEKL</sequence>
<evidence type="ECO:0000313" key="4">
    <source>
        <dbReference type="Proteomes" id="UP000288168"/>
    </source>
</evidence>
<organism evidence="3 4">
    <name type="scientific">Fusarium duplospermum</name>
    <dbReference type="NCBI Taxonomy" id="1325734"/>
    <lineage>
        <taxon>Eukaryota</taxon>
        <taxon>Fungi</taxon>
        <taxon>Dikarya</taxon>
        <taxon>Ascomycota</taxon>
        <taxon>Pezizomycotina</taxon>
        <taxon>Sordariomycetes</taxon>
        <taxon>Hypocreomycetidae</taxon>
        <taxon>Hypocreales</taxon>
        <taxon>Nectriaceae</taxon>
        <taxon>Fusarium</taxon>
        <taxon>Fusarium solani species complex</taxon>
    </lineage>
</organism>
<feature type="compositionally biased region" description="Basic and acidic residues" evidence="2">
    <location>
        <begin position="15"/>
        <end position="30"/>
    </location>
</feature>
<dbReference type="EMBL" id="NKCI01000321">
    <property type="protein sequence ID" value="RSL43526.1"/>
    <property type="molecule type" value="Genomic_DNA"/>
</dbReference>
<reference evidence="3 4" key="1">
    <citation type="submission" date="2017-06" db="EMBL/GenBank/DDBJ databases">
        <title>Comparative genomic analysis of Ambrosia Fusariam Clade fungi.</title>
        <authorList>
            <person name="Stajich J.E."/>
            <person name="Carrillo J."/>
            <person name="Kijimoto T."/>
            <person name="Eskalen A."/>
            <person name="O'Donnell K."/>
            <person name="Kasson M."/>
        </authorList>
    </citation>
    <scope>NUCLEOTIDE SEQUENCE [LARGE SCALE GENOMIC DNA]</scope>
    <source>
        <strain evidence="3 4">NRRL62584</strain>
    </source>
</reference>
<dbReference type="Proteomes" id="UP000288168">
    <property type="component" value="Unassembled WGS sequence"/>
</dbReference>
<dbReference type="STRING" id="1325734.A0A428NRV3"/>
<evidence type="ECO:0000313" key="3">
    <source>
        <dbReference type="EMBL" id="RSL43526.1"/>
    </source>
</evidence>
<feature type="coiled-coil region" evidence="1">
    <location>
        <begin position="51"/>
        <end position="78"/>
    </location>
</feature>
<gene>
    <name evidence="3" type="ORF">CEP54_015055</name>
</gene>